<name>A0A7T9DKP0_9ARCH</name>
<sequence>MARQKEKMKPAKEMKVKTIHQTVSFKAAPKEIYSILMSSARHGALTGGRASISTRKGGMYAIMDGWVHGVNVRLLKNKDIVQTWVCADWPNHHASVVHFHFFPMKNGKETKLEFVH</sequence>
<dbReference type="AlphaFoldDB" id="A0A7T9DKP0"/>
<feature type="domain" description="Activator of Hsp90 ATPase homologue 1/2-like C-terminal" evidence="2">
    <location>
        <begin position="27"/>
        <end position="116"/>
    </location>
</feature>
<evidence type="ECO:0000256" key="1">
    <source>
        <dbReference type="ARBA" id="ARBA00006817"/>
    </source>
</evidence>
<dbReference type="Proteomes" id="UP000596004">
    <property type="component" value="Chromosome"/>
</dbReference>
<protein>
    <submittedName>
        <fullName evidence="3">SRPBCC domain-containing protein</fullName>
    </submittedName>
</protein>
<evidence type="ECO:0000313" key="3">
    <source>
        <dbReference type="EMBL" id="QQR93074.1"/>
    </source>
</evidence>
<dbReference type="Gene3D" id="3.30.530.20">
    <property type="match status" value="1"/>
</dbReference>
<proteinExistence type="inferred from homology"/>
<evidence type="ECO:0000259" key="2">
    <source>
        <dbReference type="Pfam" id="PF08327"/>
    </source>
</evidence>
<accession>A0A7T9DKP0</accession>
<reference evidence="3" key="1">
    <citation type="submission" date="2020-11" db="EMBL/GenBank/DDBJ databases">
        <title>Connecting structure to function with the recovery of over 1000 high-quality activated sludge metagenome-assembled genomes encoding full-length rRNA genes using long-read sequencing.</title>
        <authorList>
            <person name="Singleton C.M."/>
            <person name="Petriglieri F."/>
            <person name="Kristensen J.M."/>
            <person name="Kirkegaard R.H."/>
            <person name="Michaelsen T.Y."/>
            <person name="Andersen M.H."/>
            <person name="Karst S.M."/>
            <person name="Dueholm M.S."/>
            <person name="Nielsen P.H."/>
            <person name="Albertsen M."/>
        </authorList>
    </citation>
    <scope>NUCLEOTIDE SEQUENCE</scope>
    <source>
        <strain evidence="3">Fred_18-Q3-R57-64_BAT3C.431</strain>
    </source>
</reference>
<dbReference type="SUPFAM" id="SSF55961">
    <property type="entry name" value="Bet v1-like"/>
    <property type="match status" value="1"/>
</dbReference>
<dbReference type="InterPro" id="IPR013538">
    <property type="entry name" value="ASHA1/2-like_C"/>
</dbReference>
<organism evidence="3">
    <name type="scientific">Candidatus Iainarchaeum sp</name>
    <dbReference type="NCBI Taxonomy" id="3101447"/>
    <lineage>
        <taxon>Archaea</taxon>
        <taxon>Candidatus Iainarchaeota</taxon>
        <taxon>Candidatus Iainarchaeia</taxon>
        <taxon>Candidatus Iainarchaeales</taxon>
        <taxon>Candidatus Iainarchaeaceae</taxon>
        <taxon>Candidatus Iainarchaeum</taxon>
    </lineage>
</organism>
<gene>
    <name evidence="3" type="ORF">IPJ89_02435</name>
</gene>
<dbReference type="EMBL" id="CP064981">
    <property type="protein sequence ID" value="QQR93074.1"/>
    <property type="molecule type" value="Genomic_DNA"/>
</dbReference>
<dbReference type="InterPro" id="IPR023393">
    <property type="entry name" value="START-like_dom_sf"/>
</dbReference>
<dbReference type="Pfam" id="PF08327">
    <property type="entry name" value="AHSA1"/>
    <property type="match status" value="1"/>
</dbReference>
<comment type="similarity">
    <text evidence="1">Belongs to the AHA1 family.</text>
</comment>